<gene>
    <name evidence="4" type="ORF">H8E19_11440</name>
</gene>
<evidence type="ECO:0000259" key="3">
    <source>
        <dbReference type="SMART" id="SM00846"/>
    </source>
</evidence>
<dbReference type="Pfam" id="PF00044">
    <property type="entry name" value="Gp_dh_N"/>
    <property type="match status" value="1"/>
</dbReference>
<proteinExistence type="inferred from homology"/>
<evidence type="ECO:0000313" key="5">
    <source>
        <dbReference type="Proteomes" id="UP000650524"/>
    </source>
</evidence>
<dbReference type="InterPro" id="IPR020831">
    <property type="entry name" value="GlycerAld/Erythrose_P_DH"/>
</dbReference>
<dbReference type="SUPFAM" id="SSF51735">
    <property type="entry name" value="NAD(P)-binding Rossmann-fold domains"/>
    <property type="match status" value="1"/>
</dbReference>
<accession>A0A8J6MZF5</accession>
<dbReference type="GO" id="GO:0051287">
    <property type="term" value="F:NAD binding"/>
    <property type="evidence" value="ECO:0007669"/>
    <property type="project" value="InterPro"/>
</dbReference>
<organism evidence="4 5">
    <name type="scientific">Candidatus Desulfacyla euxinica</name>
    <dbReference type="NCBI Taxonomy" id="2841693"/>
    <lineage>
        <taxon>Bacteria</taxon>
        <taxon>Deltaproteobacteria</taxon>
        <taxon>Candidatus Desulfacyla</taxon>
    </lineage>
</organism>
<dbReference type="Gene3D" id="3.30.360.10">
    <property type="entry name" value="Dihydrodipicolinate Reductase, domain 2"/>
    <property type="match status" value="1"/>
</dbReference>
<dbReference type="PRINTS" id="PR00078">
    <property type="entry name" value="G3PDHDRGNASE"/>
</dbReference>
<dbReference type="PANTHER" id="PTHR43148">
    <property type="entry name" value="GLYCERALDEHYDE-3-PHOSPHATE DEHYDROGENASE 2"/>
    <property type="match status" value="1"/>
</dbReference>
<sequence length="413" mass="45201">MFDNQNLLGINGLGRIAKLTLWEHTRLKHFDGFVVNIGREVGTGLHAVVHTIERDSTYGTFKKFLYGYSENAFNIKILDQEKGLIEIDGMPVTILRSARNPEDIKWRQYGVRLVVDCTGAHKDPTLPPGRGNPSVRGHLAAGAEKVIISGPTKIADKAARMPDDCGMFIYGINHLDFDPARHHVISAASCTTTGLSHMIKPLLENSETNKILTASMSTIHAATGTQSILDSSPKKGAGDLRKNRSIFNNIILTSTGAAKALEQVLPEIQQFGFMADSVRIPTNTASLIVLNVTFSSPMAESGLPVVNRAFLNNIYEEAAGGSQKGLLVFSEKQNVSADIIGFQASVVLEGHETHTRTGFLDIPSEILTQCGVKEAYDVRLPVTHAKIFGWYDNEYGSYVYSLGKLTVYIDKHM</sequence>
<protein>
    <submittedName>
        <fullName evidence="4">Glyceraldehyde-3-phosphate dehydrogenase</fullName>
    </submittedName>
</protein>
<dbReference type="SUPFAM" id="SSF55347">
    <property type="entry name" value="Glyceraldehyde-3-phosphate dehydrogenase-like, C-terminal domain"/>
    <property type="match status" value="1"/>
</dbReference>
<dbReference type="EMBL" id="JACNJD010000250">
    <property type="protein sequence ID" value="MBC8178007.1"/>
    <property type="molecule type" value="Genomic_DNA"/>
</dbReference>
<dbReference type="InterPro" id="IPR036291">
    <property type="entry name" value="NAD(P)-bd_dom_sf"/>
</dbReference>
<dbReference type="InterPro" id="IPR020830">
    <property type="entry name" value="GlycerAld_3-P_DH_AS"/>
</dbReference>
<name>A0A8J6MZF5_9DELT</name>
<evidence type="ECO:0000313" key="4">
    <source>
        <dbReference type="EMBL" id="MBC8178007.1"/>
    </source>
</evidence>
<dbReference type="GO" id="GO:0016620">
    <property type="term" value="F:oxidoreductase activity, acting on the aldehyde or oxo group of donors, NAD or NADP as acceptor"/>
    <property type="evidence" value="ECO:0007669"/>
    <property type="project" value="InterPro"/>
</dbReference>
<comment type="similarity">
    <text evidence="2">Belongs to the glyceraldehyde-3-phosphate dehydrogenase family.</text>
</comment>
<evidence type="ECO:0000256" key="2">
    <source>
        <dbReference type="RuleBase" id="RU000397"/>
    </source>
</evidence>
<dbReference type="InterPro" id="IPR020829">
    <property type="entry name" value="GlycerAld_3-P_DH_cat"/>
</dbReference>
<keyword evidence="1" id="KW-0560">Oxidoreductase</keyword>
<dbReference type="SMART" id="SM00846">
    <property type="entry name" value="Gp_dh_N"/>
    <property type="match status" value="1"/>
</dbReference>
<dbReference type="Proteomes" id="UP000650524">
    <property type="component" value="Unassembled WGS sequence"/>
</dbReference>
<dbReference type="Pfam" id="PF02800">
    <property type="entry name" value="Gp_dh_C"/>
    <property type="match status" value="1"/>
</dbReference>
<evidence type="ECO:0000256" key="1">
    <source>
        <dbReference type="ARBA" id="ARBA00023002"/>
    </source>
</evidence>
<dbReference type="InterPro" id="IPR020828">
    <property type="entry name" value="GlycerAld_3-P_DH_NAD(P)-bd"/>
</dbReference>
<dbReference type="PROSITE" id="PS00071">
    <property type="entry name" value="GAPDH"/>
    <property type="match status" value="1"/>
</dbReference>
<dbReference type="AlphaFoldDB" id="A0A8J6MZF5"/>
<feature type="domain" description="Glyceraldehyde 3-phosphate dehydrogenase NAD(P) binding" evidence="3">
    <location>
        <begin position="8"/>
        <end position="190"/>
    </location>
</feature>
<reference evidence="4 5" key="1">
    <citation type="submission" date="2020-08" db="EMBL/GenBank/DDBJ databases">
        <title>Bridging the membrane lipid divide: bacteria of the FCB group superphylum have the potential to synthesize archaeal ether lipids.</title>
        <authorList>
            <person name="Villanueva L."/>
            <person name="Von Meijenfeldt F.A.B."/>
            <person name="Westbye A.B."/>
            <person name="Yadav S."/>
            <person name="Hopmans E.C."/>
            <person name="Dutilh B.E."/>
            <person name="Sinninghe Damste J.S."/>
        </authorList>
    </citation>
    <scope>NUCLEOTIDE SEQUENCE [LARGE SCALE GENOMIC DNA]</scope>
    <source>
        <strain evidence="4">NIOZ-UU27</strain>
    </source>
</reference>
<dbReference type="Gene3D" id="3.40.50.720">
    <property type="entry name" value="NAD(P)-binding Rossmann-like Domain"/>
    <property type="match status" value="1"/>
</dbReference>
<comment type="caution">
    <text evidence="4">The sequence shown here is derived from an EMBL/GenBank/DDBJ whole genome shotgun (WGS) entry which is preliminary data.</text>
</comment>